<reference evidence="1 2" key="1">
    <citation type="submission" date="2016-03" db="EMBL/GenBank/DDBJ databases">
        <authorList>
            <person name="Ploux O."/>
        </authorList>
    </citation>
    <scope>NUCLEOTIDE SEQUENCE [LARGE SCALE GENOMIC DNA]</scope>
    <source>
        <strain evidence="1 2">R-45370</strain>
    </source>
</reference>
<sequence>MLFIHYKAVDKIASATGLTAEVLDEIGEQNYENWLATLEEKLQELFSRQSRNITRYRGSGRLSVEPHV</sequence>
<proteinExistence type="predicted"/>
<dbReference type="EMBL" id="LUUI01000115">
    <property type="protein sequence ID" value="OAI13905.1"/>
    <property type="molecule type" value="Genomic_DNA"/>
</dbReference>
<dbReference type="Proteomes" id="UP000078476">
    <property type="component" value="Unassembled WGS sequence"/>
</dbReference>
<protein>
    <submittedName>
        <fullName evidence="1">Uncharacterized protein</fullName>
    </submittedName>
</protein>
<organism evidence="1 2">
    <name type="scientific">Methylomonas lenta</name>
    <dbReference type="NCBI Taxonomy" id="980561"/>
    <lineage>
        <taxon>Bacteria</taxon>
        <taxon>Pseudomonadati</taxon>
        <taxon>Pseudomonadota</taxon>
        <taxon>Gammaproteobacteria</taxon>
        <taxon>Methylococcales</taxon>
        <taxon>Methylococcaceae</taxon>
        <taxon>Methylomonas</taxon>
    </lineage>
</organism>
<keyword evidence="2" id="KW-1185">Reference proteome</keyword>
<comment type="caution">
    <text evidence="1">The sequence shown here is derived from an EMBL/GenBank/DDBJ whole genome shotgun (WGS) entry which is preliminary data.</text>
</comment>
<dbReference type="STRING" id="980561.A1359_11615"/>
<accession>A0A177N7R0</accession>
<dbReference type="AlphaFoldDB" id="A0A177N7R0"/>
<name>A0A177N7R0_9GAMM</name>
<evidence type="ECO:0000313" key="1">
    <source>
        <dbReference type="EMBL" id="OAI13905.1"/>
    </source>
</evidence>
<gene>
    <name evidence="1" type="ORF">A1359_11615</name>
</gene>
<dbReference type="RefSeq" id="WP_066983912.1">
    <property type="nucleotide sequence ID" value="NZ_LUUI01000115.1"/>
</dbReference>
<evidence type="ECO:0000313" key="2">
    <source>
        <dbReference type="Proteomes" id="UP000078476"/>
    </source>
</evidence>